<gene>
    <name evidence="1" type="ORF">F2P81_022797</name>
</gene>
<dbReference type="EMBL" id="VEVO01000020">
    <property type="protein sequence ID" value="KAF0025916.1"/>
    <property type="molecule type" value="Genomic_DNA"/>
</dbReference>
<dbReference type="AlphaFoldDB" id="A0A6A4RTB4"/>
<protein>
    <submittedName>
        <fullName evidence="1">Uncharacterized protein</fullName>
    </submittedName>
</protein>
<proteinExistence type="predicted"/>
<accession>A0A6A4RTB4</accession>
<organism evidence="1 2">
    <name type="scientific">Scophthalmus maximus</name>
    <name type="common">Turbot</name>
    <name type="synonym">Psetta maxima</name>
    <dbReference type="NCBI Taxonomy" id="52904"/>
    <lineage>
        <taxon>Eukaryota</taxon>
        <taxon>Metazoa</taxon>
        <taxon>Chordata</taxon>
        <taxon>Craniata</taxon>
        <taxon>Vertebrata</taxon>
        <taxon>Euteleostomi</taxon>
        <taxon>Actinopterygii</taxon>
        <taxon>Neopterygii</taxon>
        <taxon>Teleostei</taxon>
        <taxon>Neoteleostei</taxon>
        <taxon>Acanthomorphata</taxon>
        <taxon>Carangaria</taxon>
        <taxon>Pleuronectiformes</taxon>
        <taxon>Pleuronectoidei</taxon>
        <taxon>Scophthalmidae</taxon>
        <taxon>Scophthalmus</taxon>
    </lineage>
</organism>
<dbReference type="Proteomes" id="UP000438429">
    <property type="component" value="Unassembled WGS sequence"/>
</dbReference>
<reference evidence="1 2" key="1">
    <citation type="submission" date="2019-06" db="EMBL/GenBank/DDBJ databases">
        <title>Draft genomes of female and male turbot (Scophthalmus maximus).</title>
        <authorList>
            <person name="Xu H."/>
            <person name="Xu X.-W."/>
            <person name="Shao C."/>
            <person name="Chen S."/>
        </authorList>
    </citation>
    <scope>NUCLEOTIDE SEQUENCE [LARGE SCALE GENOMIC DNA]</scope>
    <source>
        <strain evidence="1">Ysfricsl-2016a</strain>
        <tissue evidence="1">Blood</tissue>
    </source>
</reference>
<evidence type="ECO:0000313" key="2">
    <source>
        <dbReference type="Proteomes" id="UP000438429"/>
    </source>
</evidence>
<name>A0A6A4RTB4_SCOMX</name>
<evidence type="ECO:0000313" key="1">
    <source>
        <dbReference type="EMBL" id="KAF0025916.1"/>
    </source>
</evidence>
<comment type="caution">
    <text evidence="1">The sequence shown here is derived from an EMBL/GenBank/DDBJ whole genome shotgun (WGS) entry which is preliminary data.</text>
</comment>
<sequence>MGRGDARWVDLTPYCIEVRTRTGAECRVTCFDMLSKCFSKVCIIHPLKKNLCCCCSITSVTQLSRLIDYENNLDREQRGKRRWWSNVVTVTVADDFKPQHRDVKDERRGGTFLDLVRDLGAEGSEPEERIRRRIDRCEDVCRRNKRKQKARKYKKYYPKRQRVVFAGGLLELSL</sequence>